<keyword evidence="5 7" id="KW-0503">Monooxygenase</keyword>
<name>A0ABW5CQ67_9HYPH</name>
<dbReference type="PANTHER" id="PTHR13789">
    <property type="entry name" value="MONOOXYGENASE"/>
    <property type="match status" value="1"/>
</dbReference>
<dbReference type="Gene3D" id="3.50.50.60">
    <property type="entry name" value="FAD/NAD(P)-binding domain"/>
    <property type="match status" value="1"/>
</dbReference>
<protein>
    <submittedName>
        <fullName evidence="7">FAD-dependent monooxygenase</fullName>
    </submittedName>
</protein>
<keyword evidence="3" id="KW-0274">FAD</keyword>
<evidence type="ECO:0000256" key="3">
    <source>
        <dbReference type="ARBA" id="ARBA00022827"/>
    </source>
</evidence>
<keyword evidence="2" id="KW-0285">Flavoprotein</keyword>
<dbReference type="EMBL" id="JBHUIJ010000017">
    <property type="protein sequence ID" value="MFD2238461.1"/>
    <property type="molecule type" value="Genomic_DNA"/>
</dbReference>
<dbReference type="SUPFAM" id="SSF54373">
    <property type="entry name" value="FAD-linked reductases, C-terminal domain"/>
    <property type="match status" value="1"/>
</dbReference>
<feature type="domain" description="FAD-binding" evidence="6">
    <location>
        <begin position="10"/>
        <end position="336"/>
    </location>
</feature>
<dbReference type="InterPro" id="IPR036188">
    <property type="entry name" value="FAD/NAD-bd_sf"/>
</dbReference>
<evidence type="ECO:0000259" key="6">
    <source>
        <dbReference type="Pfam" id="PF01494"/>
    </source>
</evidence>
<evidence type="ECO:0000256" key="4">
    <source>
        <dbReference type="ARBA" id="ARBA00023002"/>
    </source>
</evidence>
<evidence type="ECO:0000313" key="7">
    <source>
        <dbReference type="EMBL" id="MFD2238461.1"/>
    </source>
</evidence>
<evidence type="ECO:0000256" key="5">
    <source>
        <dbReference type="ARBA" id="ARBA00023033"/>
    </source>
</evidence>
<evidence type="ECO:0000256" key="1">
    <source>
        <dbReference type="ARBA" id="ARBA00001974"/>
    </source>
</evidence>
<dbReference type="InterPro" id="IPR050493">
    <property type="entry name" value="FAD-dep_Monooxygenase_BioMet"/>
</dbReference>
<comment type="caution">
    <text evidence="7">The sequence shown here is derived from an EMBL/GenBank/DDBJ whole genome shotgun (WGS) entry which is preliminary data.</text>
</comment>
<proteinExistence type="predicted"/>
<dbReference type="PRINTS" id="PR00420">
    <property type="entry name" value="RNGMNOXGNASE"/>
</dbReference>
<evidence type="ECO:0000313" key="8">
    <source>
        <dbReference type="Proteomes" id="UP001597371"/>
    </source>
</evidence>
<dbReference type="Proteomes" id="UP001597371">
    <property type="component" value="Unassembled WGS sequence"/>
</dbReference>
<accession>A0ABW5CQ67</accession>
<dbReference type="PANTHER" id="PTHR13789:SF318">
    <property type="entry name" value="GERANYLGERANYL DIPHOSPHATE REDUCTASE"/>
    <property type="match status" value="1"/>
</dbReference>
<sequence length="381" mass="40597">MTERSRSAIPIVGAGIGGLAVGLALARAGFDADIFERTTRFEEVGAGIQLSANALLVLERLGVFGLVCSASTAAEAVTLRDARSGKAIAHVPVTSREGSGYLVLHRADLHRALAEAVASEPRLELHTGVELTGLSADGGRAVLRLKRDGREFERAHPIAIAADGARSAAVSSLGLAPARPTGRVADRFVVDQGAASPALAASIEAWLSSGRHIVTYPVRGGRLLNIVVIGPDKTEPPSGEALWSGLAAPLGEALRRARYLGRWPLLSAPAKRRLVHGGALALVGDAGHAMPPFAAQGAAMAIEDAYVLAQSLCLEPDPRLALRRYEAERLPRLARLRSRVAFHRFVYHLPRPFSFARDAVLAMRSPSSLRDDLAWLYDWRP</sequence>
<organism evidence="7 8">
    <name type="scientific">Aureimonas populi</name>
    <dbReference type="NCBI Taxonomy" id="1701758"/>
    <lineage>
        <taxon>Bacteria</taxon>
        <taxon>Pseudomonadati</taxon>
        <taxon>Pseudomonadota</taxon>
        <taxon>Alphaproteobacteria</taxon>
        <taxon>Hyphomicrobiales</taxon>
        <taxon>Aurantimonadaceae</taxon>
        <taxon>Aureimonas</taxon>
    </lineage>
</organism>
<dbReference type="InterPro" id="IPR002938">
    <property type="entry name" value="FAD-bd"/>
</dbReference>
<evidence type="ECO:0000256" key="2">
    <source>
        <dbReference type="ARBA" id="ARBA00022630"/>
    </source>
</evidence>
<dbReference type="Pfam" id="PF01494">
    <property type="entry name" value="FAD_binding_3"/>
    <property type="match status" value="1"/>
</dbReference>
<keyword evidence="4" id="KW-0560">Oxidoreductase</keyword>
<reference evidence="8" key="1">
    <citation type="journal article" date="2019" name="Int. J. Syst. Evol. Microbiol.">
        <title>The Global Catalogue of Microorganisms (GCM) 10K type strain sequencing project: providing services to taxonomists for standard genome sequencing and annotation.</title>
        <authorList>
            <consortium name="The Broad Institute Genomics Platform"/>
            <consortium name="The Broad Institute Genome Sequencing Center for Infectious Disease"/>
            <person name="Wu L."/>
            <person name="Ma J."/>
        </authorList>
    </citation>
    <scope>NUCLEOTIDE SEQUENCE [LARGE SCALE GENOMIC DNA]</scope>
    <source>
        <strain evidence="8">ZS-35-S2</strain>
    </source>
</reference>
<dbReference type="SUPFAM" id="SSF51905">
    <property type="entry name" value="FAD/NAD(P)-binding domain"/>
    <property type="match status" value="1"/>
</dbReference>
<comment type="cofactor">
    <cofactor evidence="1">
        <name>FAD</name>
        <dbReference type="ChEBI" id="CHEBI:57692"/>
    </cofactor>
</comment>
<gene>
    <name evidence="7" type="ORF">ACFSKQ_13480</name>
</gene>
<dbReference type="GO" id="GO:0004497">
    <property type="term" value="F:monooxygenase activity"/>
    <property type="evidence" value="ECO:0007669"/>
    <property type="project" value="UniProtKB-KW"/>
</dbReference>
<dbReference type="RefSeq" id="WP_209736500.1">
    <property type="nucleotide sequence ID" value="NZ_CP072611.1"/>
</dbReference>
<keyword evidence="8" id="KW-1185">Reference proteome</keyword>